<keyword evidence="4" id="KW-0378">Hydrolase</keyword>
<reference evidence="8 9" key="1">
    <citation type="submission" date="2023-07" db="EMBL/GenBank/DDBJ databases">
        <title>Strategy for survival of the halotoleranting strain Dietzia MX2 from the Yakshinskoe mineral salts deposit.</title>
        <authorList>
            <person name="Kharitonova M.A."/>
            <person name="Kupriyanova-Ashina F.G."/>
            <person name="Shakirov T.R."/>
            <person name="Vafina M.S."/>
            <person name="Ilinskaya O.N."/>
        </authorList>
    </citation>
    <scope>NUCLEOTIDE SEQUENCE [LARGE SCALE GENOMIC DNA]</scope>
    <source>
        <strain evidence="8 9">MX2</strain>
    </source>
</reference>
<gene>
    <name evidence="8" type="ORF">QYF62_13135</name>
</gene>
<dbReference type="SUPFAM" id="SSF52980">
    <property type="entry name" value="Restriction endonuclease-like"/>
    <property type="match status" value="1"/>
</dbReference>
<evidence type="ECO:0000256" key="4">
    <source>
        <dbReference type="ARBA" id="ARBA00022801"/>
    </source>
</evidence>
<dbReference type="InterPro" id="IPR004603">
    <property type="entry name" value="DNA_mismatch_endonuc_vsr"/>
</dbReference>
<protein>
    <submittedName>
        <fullName evidence="8">Very short patch repair endonuclease</fullName>
    </submittedName>
</protein>
<comment type="caution">
    <text evidence="8">The sequence shown here is derived from an EMBL/GenBank/DDBJ whole genome shotgun (WGS) entry which is preliminary data.</text>
</comment>
<dbReference type="Proteomes" id="UP001172702">
    <property type="component" value="Unassembled WGS sequence"/>
</dbReference>
<dbReference type="NCBIfam" id="TIGR00632">
    <property type="entry name" value="vsr"/>
    <property type="match status" value="1"/>
</dbReference>
<keyword evidence="1" id="KW-0540">Nuclease</keyword>
<keyword evidence="9" id="KW-1185">Reference proteome</keyword>
<evidence type="ECO:0000256" key="2">
    <source>
        <dbReference type="ARBA" id="ARBA00022759"/>
    </source>
</evidence>
<evidence type="ECO:0000256" key="5">
    <source>
        <dbReference type="ARBA" id="ARBA00023204"/>
    </source>
</evidence>
<dbReference type="Pfam" id="PF03852">
    <property type="entry name" value="Vsr"/>
    <property type="match status" value="1"/>
</dbReference>
<dbReference type="CDD" id="cd00221">
    <property type="entry name" value="Vsr"/>
    <property type="match status" value="1"/>
</dbReference>
<evidence type="ECO:0000256" key="1">
    <source>
        <dbReference type="ARBA" id="ARBA00022722"/>
    </source>
</evidence>
<keyword evidence="5" id="KW-0234">DNA repair</keyword>
<dbReference type="Gene3D" id="3.40.960.10">
    <property type="entry name" value="VSR Endonuclease"/>
    <property type="match status" value="1"/>
</dbReference>
<evidence type="ECO:0000256" key="6">
    <source>
        <dbReference type="ARBA" id="ARBA00029466"/>
    </source>
</evidence>
<dbReference type="InterPro" id="IPR011335">
    <property type="entry name" value="Restrct_endonuc-II-like"/>
</dbReference>
<proteinExistence type="inferred from homology"/>
<dbReference type="EMBL" id="JAUHTB010000016">
    <property type="protein sequence ID" value="MDN4506998.1"/>
    <property type="molecule type" value="Genomic_DNA"/>
</dbReference>
<comment type="similarity">
    <text evidence="6">Belongs to the Vsr family.</text>
</comment>
<organism evidence="8 9">
    <name type="scientific">Dietzia maris</name>
    <dbReference type="NCBI Taxonomy" id="37915"/>
    <lineage>
        <taxon>Bacteria</taxon>
        <taxon>Bacillati</taxon>
        <taxon>Actinomycetota</taxon>
        <taxon>Actinomycetes</taxon>
        <taxon>Mycobacteriales</taxon>
        <taxon>Dietziaceae</taxon>
        <taxon>Dietzia</taxon>
    </lineage>
</organism>
<accession>A0ABT8H3J0</accession>
<evidence type="ECO:0000256" key="7">
    <source>
        <dbReference type="SAM" id="MobiDB-lite"/>
    </source>
</evidence>
<keyword evidence="2 8" id="KW-0255">Endonuclease</keyword>
<sequence length="149" mass="17433">MSDDASWASTPGVRRSMRANRGRDTSPELAIRRELHRRGRRYFVNRRPVPTIRRTSDILFPRKKVAVLIDGCFWHGCPLHRTWPKTNSEFWLSKIEANIARDTETTRLWEEAGWGVLRFWEHQPVDEVVAEIEARLSDLTSTSFSVTLR</sequence>
<evidence type="ECO:0000313" key="9">
    <source>
        <dbReference type="Proteomes" id="UP001172702"/>
    </source>
</evidence>
<evidence type="ECO:0000256" key="3">
    <source>
        <dbReference type="ARBA" id="ARBA00022763"/>
    </source>
</evidence>
<name>A0ABT8H3J0_9ACTN</name>
<dbReference type="GO" id="GO:0004519">
    <property type="term" value="F:endonuclease activity"/>
    <property type="evidence" value="ECO:0007669"/>
    <property type="project" value="UniProtKB-KW"/>
</dbReference>
<evidence type="ECO:0000313" key="8">
    <source>
        <dbReference type="EMBL" id="MDN4506998.1"/>
    </source>
</evidence>
<keyword evidence="3" id="KW-0227">DNA damage</keyword>
<dbReference type="RefSeq" id="WP_301162898.1">
    <property type="nucleotide sequence ID" value="NZ_JAUHTB010000016.1"/>
</dbReference>
<feature type="region of interest" description="Disordered" evidence="7">
    <location>
        <begin position="1"/>
        <end position="23"/>
    </location>
</feature>